<keyword evidence="2" id="KW-1185">Reference proteome</keyword>
<proteinExistence type="predicted"/>
<sequence length="205" mass="21441">MYECIGGNREICKKCRSNGGIFSYRDAWRALAWAFAEPKNNQARQRPGWEGAKGESAQAACTDVISTISSDATHVGVIRTVFSDTVGAYAVSTISSDAAQLGVVRTVFSNAVGTYAVSTVSSDATHVGVIRTVFSDTVSTNAVSAISRHTVGTDTIGAVSSDATQAGVVRTVFGNDRRIQVLAGIDSGQSECAACQYGEGQAKDQ</sequence>
<accession>A0A1G8L8A1</accession>
<evidence type="ECO:0000313" key="2">
    <source>
        <dbReference type="Proteomes" id="UP000182894"/>
    </source>
</evidence>
<dbReference type="AlphaFoldDB" id="A0A1G8L8A1"/>
<dbReference type="Proteomes" id="UP000182894">
    <property type="component" value="Unassembled WGS sequence"/>
</dbReference>
<evidence type="ECO:0000313" key="1">
    <source>
        <dbReference type="EMBL" id="SDI51873.1"/>
    </source>
</evidence>
<name>A0A1G8L8A1_9PSED</name>
<reference evidence="2" key="1">
    <citation type="submission" date="2016-10" db="EMBL/GenBank/DDBJ databases">
        <authorList>
            <person name="Varghese N."/>
            <person name="Submissions S."/>
        </authorList>
    </citation>
    <scope>NUCLEOTIDE SEQUENCE [LARGE SCALE GENOMIC DNA]</scope>
    <source>
        <strain evidence="2">ATCC 700689</strain>
    </source>
</reference>
<dbReference type="STRING" id="89065.SAMN05216605_11468"/>
<gene>
    <name evidence="1" type="ORF">SAMN05216605_11468</name>
</gene>
<dbReference type="EMBL" id="FNCO01000014">
    <property type="protein sequence ID" value="SDI51873.1"/>
    <property type="molecule type" value="Genomic_DNA"/>
</dbReference>
<organism evidence="1 2">
    <name type="scientific">Pseudomonas abietaniphila</name>
    <dbReference type="NCBI Taxonomy" id="89065"/>
    <lineage>
        <taxon>Bacteria</taxon>
        <taxon>Pseudomonadati</taxon>
        <taxon>Pseudomonadota</taxon>
        <taxon>Gammaproteobacteria</taxon>
        <taxon>Pseudomonadales</taxon>
        <taxon>Pseudomonadaceae</taxon>
        <taxon>Pseudomonas</taxon>
    </lineage>
</organism>
<protein>
    <submittedName>
        <fullName evidence="1">Uncharacterized protein</fullName>
    </submittedName>
</protein>